<dbReference type="Pfam" id="PF00149">
    <property type="entry name" value="Metallophos"/>
    <property type="match status" value="1"/>
</dbReference>
<dbReference type="Proteomes" id="UP000002316">
    <property type="component" value="Chromosome 2"/>
</dbReference>
<protein>
    <submittedName>
        <fullName evidence="5">Endo/exonuclease Mre11, putative</fullName>
    </submittedName>
</protein>
<sequence length="763" mass="83409">MGSRVTVLHIIMAERASTQSHALPTSTQADPSLAASTFKFLVTSDNHLGYQERDSRRGDDSFTTFEECLRAARVEHEVDAILLAGDFFHDNKPSLGCLARTSSLLRSYVLGDKPISFTLLSDPKRNFPTHPVPLANFQDPNINVALPIFMIHGNHDDPVGGTSSIDILSTAGLVNYFGHTSSLDDIVVEPVLLKKGDTYIALYGLGNVRDDRLHRCFRMKKLHFVQPKTEPGKDWFKILLFHQNRGVRSGGNMKCGIYETMLAGHGMDLVIWGNEHEQQMEPSPSEGFDIIQPGSTILTSLSEHECNPKKYGVLEVRGGSYRVTGFPLRSIRPVVRRTVELWRDNPGCRTLDAVEDFLRSVVEQMIEEAEEQVSRIPDDVLKFHPNIKFPIMRLAVDFTDPDSTTFPQPNINRFGQQYMDIVVNPSELLRPIKPKQVPRVASSASATGGEAPVVPVPRLNTSDIRTKVAEVFNANARDACSLLSESEVSAAVYAFAEKGERDAIDERICELLSKCQKSVWVSMRRGESESILKPESIYEEVVRHKKEANKRYEELSRAAEEALQRSTQGNELTERLRADTELAASMDSGNFSRVGGELADGAALGLLSATAPRRAGGSGATNNGEGANDALSQVGFTFPDFSNSLSPPDASGGAATRGKRSRDELNVFDVATERDTNEVNSHPNVSTVKGGGKAVKSETSAPKPARGRKPKRPVDGGVNGLPLFPSLELTREPVPDENFLLPPVVGGGVQGASTSSSGMPDNY</sequence>
<dbReference type="InterPro" id="IPR029052">
    <property type="entry name" value="Metallo-depent_PP-like"/>
</dbReference>
<feature type="coiled-coil region" evidence="2">
    <location>
        <begin position="538"/>
        <end position="565"/>
    </location>
</feature>
<dbReference type="GO" id="GO:0007095">
    <property type="term" value="P:mitotic G2 DNA damage checkpoint signaling"/>
    <property type="evidence" value="ECO:0007669"/>
    <property type="project" value="TreeGrafter"/>
</dbReference>
<dbReference type="GO" id="GO:0004527">
    <property type="term" value="F:exonuclease activity"/>
    <property type="evidence" value="ECO:0007669"/>
    <property type="project" value="UniProtKB-KW"/>
</dbReference>
<evidence type="ECO:0000259" key="4">
    <source>
        <dbReference type="SMART" id="SM01347"/>
    </source>
</evidence>
<evidence type="ECO:0000313" key="6">
    <source>
        <dbReference type="Proteomes" id="UP000002316"/>
    </source>
</evidence>
<dbReference type="GO" id="GO:0030145">
    <property type="term" value="F:manganese ion binding"/>
    <property type="evidence" value="ECO:0007669"/>
    <property type="project" value="InterPro"/>
</dbReference>
<dbReference type="VEuPathDB" id="TriTrypDB:Tbg.972.2.2460"/>
<dbReference type="AlphaFoldDB" id="C9ZJE3"/>
<dbReference type="PANTHER" id="PTHR10139:SF1">
    <property type="entry name" value="DOUBLE-STRAND BREAK REPAIR PROTEIN MRE11"/>
    <property type="match status" value="1"/>
</dbReference>
<feature type="compositionally biased region" description="Polar residues" evidence="3">
    <location>
        <begin position="751"/>
        <end position="763"/>
    </location>
</feature>
<dbReference type="InterPro" id="IPR007281">
    <property type="entry name" value="Mre11_DNA-bd"/>
</dbReference>
<dbReference type="SUPFAM" id="SSF56300">
    <property type="entry name" value="Metallo-dependent phosphatases"/>
    <property type="match status" value="1"/>
</dbReference>
<dbReference type="EMBL" id="FN554965">
    <property type="protein sequence ID" value="CBH09502.1"/>
    <property type="molecule type" value="Genomic_DNA"/>
</dbReference>
<feature type="compositionally biased region" description="Polar residues" evidence="3">
    <location>
        <begin position="620"/>
        <end position="646"/>
    </location>
</feature>
<evidence type="ECO:0000313" key="5">
    <source>
        <dbReference type="EMBL" id="CBH09502.1"/>
    </source>
</evidence>
<dbReference type="Gene3D" id="3.60.21.10">
    <property type="match status" value="1"/>
</dbReference>
<feature type="compositionally biased region" description="Basic and acidic residues" evidence="3">
    <location>
        <begin position="661"/>
        <end position="677"/>
    </location>
</feature>
<dbReference type="GO" id="GO:0030870">
    <property type="term" value="C:Mre11 complex"/>
    <property type="evidence" value="ECO:0007669"/>
    <property type="project" value="TreeGrafter"/>
</dbReference>
<feature type="region of interest" description="Disordered" evidence="3">
    <location>
        <begin position="740"/>
        <end position="763"/>
    </location>
</feature>
<accession>C9ZJE3</accession>
<evidence type="ECO:0000256" key="2">
    <source>
        <dbReference type="SAM" id="Coils"/>
    </source>
</evidence>
<feature type="compositionally biased region" description="Polar residues" evidence="3">
    <location>
        <begin position="678"/>
        <end position="687"/>
    </location>
</feature>
<name>C9ZJE3_TRYB9</name>
<proteinExistence type="predicted"/>
<keyword evidence="5" id="KW-0540">Nuclease</keyword>
<dbReference type="GO" id="GO:0000724">
    <property type="term" value="P:double-strand break repair via homologous recombination"/>
    <property type="evidence" value="ECO:0007669"/>
    <property type="project" value="TreeGrafter"/>
</dbReference>
<reference evidence="6" key="1">
    <citation type="journal article" date="2010" name="PLoS Negl. Trop. Dis.">
        <title>The genome sequence of Trypanosoma brucei gambiense, causative agent of chronic human african trypanosomiasis.</title>
        <authorList>
            <person name="Jackson A.P."/>
            <person name="Sanders M."/>
            <person name="Berry A."/>
            <person name="McQuillan J."/>
            <person name="Aslett M.A."/>
            <person name="Quail M.A."/>
            <person name="Chukualim B."/>
            <person name="Capewell P."/>
            <person name="MacLeod A."/>
            <person name="Melville S.E."/>
            <person name="Gibson W."/>
            <person name="Barry J.D."/>
            <person name="Berriman M."/>
            <person name="Hertz-Fowler C."/>
        </authorList>
    </citation>
    <scope>NUCLEOTIDE SEQUENCE [LARGE SCALE GENOMIC DNA]</scope>
    <source>
        <strain evidence="6">MHOM/CI/86/DAL972</strain>
    </source>
</reference>
<keyword evidence="1" id="KW-0378">Hydrolase</keyword>
<dbReference type="OrthoDB" id="30417at2759"/>
<organism evidence="5 6">
    <name type="scientific">Trypanosoma brucei gambiense (strain MHOM/CI/86/DAL972)</name>
    <dbReference type="NCBI Taxonomy" id="679716"/>
    <lineage>
        <taxon>Eukaryota</taxon>
        <taxon>Discoba</taxon>
        <taxon>Euglenozoa</taxon>
        <taxon>Kinetoplastea</taxon>
        <taxon>Metakinetoplastina</taxon>
        <taxon>Trypanosomatida</taxon>
        <taxon>Trypanosomatidae</taxon>
        <taxon>Trypanosoma</taxon>
    </lineage>
</organism>
<dbReference type="KEGG" id="tbg:TbgDal_II2460"/>
<dbReference type="PANTHER" id="PTHR10139">
    <property type="entry name" value="DOUBLE-STRAND BREAK REPAIR PROTEIN MRE11"/>
    <property type="match status" value="1"/>
</dbReference>
<dbReference type="InterPro" id="IPR004843">
    <property type="entry name" value="Calcineurin-like_PHP"/>
</dbReference>
<gene>
    <name evidence="5" type="ORF">TbgDal_II2460</name>
</gene>
<dbReference type="Gene3D" id="3.30.110.110">
    <property type="entry name" value="Mre11, capping domain"/>
    <property type="match status" value="1"/>
</dbReference>
<evidence type="ECO:0000256" key="1">
    <source>
        <dbReference type="ARBA" id="ARBA00022801"/>
    </source>
</evidence>
<dbReference type="GO" id="GO:0097552">
    <property type="term" value="P:mitochondrial double-strand break repair via homologous recombination"/>
    <property type="evidence" value="ECO:0007669"/>
    <property type="project" value="TreeGrafter"/>
</dbReference>
<dbReference type="GO" id="GO:0000723">
    <property type="term" value="P:telomere maintenance"/>
    <property type="evidence" value="ECO:0007669"/>
    <property type="project" value="TreeGrafter"/>
</dbReference>
<evidence type="ECO:0000256" key="3">
    <source>
        <dbReference type="SAM" id="MobiDB-lite"/>
    </source>
</evidence>
<dbReference type="GO" id="GO:0042138">
    <property type="term" value="P:meiotic DNA double-strand break formation"/>
    <property type="evidence" value="ECO:0007669"/>
    <property type="project" value="TreeGrafter"/>
</dbReference>
<dbReference type="SMART" id="SM01347">
    <property type="entry name" value="Mre11_DNA_bind"/>
    <property type="match status" value="1"/>
</dbReference>
<dbReference type="GeneID" id="23858642"/>
<feature type="domain" description="Mre11 DNA-binding" evidence="4">
    <location>
        <begin position="321"/>
        <end position="495"/>
    </location>
</feature>
<dbReference type="InterPro" id="IPR038487">
    <property type="entry name" value="Mre11_capping_dom"/>
</dbReference>
<dbReference type="CDD" id="cd00840">
    <property type="entry name" value="MPP_Mre11_N"/>
    <property type="match status" value="1"/>
</dbReference>
<dbReference type="GO" id="GO:0035861">
    <property type="term" value="C:site of double-strand break"/>
    <property type="evidence" value="ECO:0007669"/>
    <property type="project" value="TreeGrafter"/>
</dbReference>
<dbReference type="GO" id="GO:0000014">
    <property type="term" value="F:single-stranded DNA endodeoxyribonuclease activity"/>
    <property type="evidence" value="ECO:0007669"/>
    <property type="project" value="TreeGrafter"/>
</dbReference>
<dbReference type="Pfam" id="PF04152">
    <property type="entry name" value="Mre11_DNA_bind"/>
    <property type="match status" value="1"/>
</dbReference>
<feature type="region of interest" description="Disordered" evidence="3">
    <location>
        <begin position="614"/>
        <end position="719"/>
    </location>
</feature>
<keyword evidence="5" id="KW-0269">Exonuclease</keyword>
<keyword evidence="2" id="KW-0175">Coiled coil</keyword>
<dbReference type="GO" id="GO:0006303">
    <property type="term" value="P:double-strand break repair via nonhomologous end joining"/>
    <property type="evidence" value="ECO:0007669"/>
    <property type="project" value="TreeGrafter"/>
</dbReference>
<dbReference type="InterPro" id="IPR041796">
    <property type="entry name" value="Mre11_N"/>
</dbReference>
<dbReference type="RefSeq" id="XP_011771807.1">
    <property type="nucleotide sequence ID" value="XM_011773505.1"/>
</dbReference>